<comment type="catalytic activity">
    <reaction evidence="10 11">
        <text>L-cysteinyl-[protein] + hexadecanoyl-CoA = S-hexadecanoyl-L-cysteinyl-[protein] + CoA</text>
        <dbReference type="Rhea" id="RHEA:36683"/>
        <dbReference type="Rhea" id="RHEA-COMP:10131"/>
        <dbReference type="Rhea" id="RHEA-COMP:11032"/>
        <dbReference type="ChEBI" id="CHEBI:29950"/>
        <dbReference type="ChEBI" id="CHEBI:57287"/>
        <dbReference type="ChEBI" id="CHEBI:57379"/>
        <dbReference type="ChEBI" id="CHEBI:74151"/>
        <dbReference type="EC" id="2.3.1.225"/>
    </reaction>
</comment>
<comment type="similarity">
    <text evidence="9">Belongs to the DHHC palmitoyltransferase family. PFA5 subfamily.</text>
</comment>
<dbReference type="PANTHER" id="PTHR22883:SF23">
    <property type="entry name" value="PALMITOYLTRANSFERASE ZDHHC6"/>
    <property type="match status" value="1"/>
</dbReference>
<evidence type="ECO:0000313" key="15">
    <source>
        <dbReference type="Proteomes" id="UP001437256"/>
    </source>
</evidence>
<keyword evidence="5 11" id="KW-0472">Membrane</keyword>
<feature type="region of interest" description="Disordered" evidence="12">
    <location>
        <begin position="109"/>
        <end position="166"/>
    </location>
</feature>
<gene>
    <name evidence="14" type="ORF">AAF712_015551</name>
</gene>
<dbReference type="EMBL" id="JBBXMP010000433">
    <property type="protein sequence ID" value="KAL0057793.1"/>
    <property type="molecule type" value="Genomic_DNA"/>
</dbReference>
<evidence type="ECO:0000256" key="9">
    <source>
        <dbReference type="ARBA" id="ARBA00038298"/>
    </source>
</evidence>
<feature type="transmembrane region" description="Helical" evidence="11">
    <location>
        <begin position="71"/>
        <end position="91"/>
    </location>
</feature>
<comment type="caution">
    <text evidence="14">The sequence shown here is derived from an EMBL/GenBank/DDBJ whole genome shotgun (WGS) entry which is preliminary data.</text>
</comment>
<proteinExistence type="inferred from homology"/>
<dbReference type="PANTHER" id="PTHR22883">
    <property type="entry name" value="ZINC FINGER DHHC DOMAIN CONTAINING PROTEIN"/>
    <property type="match status" value="1"/>
</dbReference>
<keyword evidence="15" id="KW-1185">Reference proteome</keyword>
<evidence type="ECO:0000256" key="4">
    <source>
        <dbReference type="ARBA" id="ARBA00022989"/>
    </source>
</evidence>
<evidence type="ECO:0000256" key="12">
    <source>
        <dbReference type="SAM" id="MobiDB-lite"/>
    </source>
</evidence>
<accession>A0ABR2Z912</accession>
<evidence type="ECO:0000256" key="10">
    <source>
        <dbReference type="ARBA" id="ARBA00048048"/>
    </source>
</evidence>
<evidence type="ECO:0000313" key="14">
    <source>
        <dbReference type="EMBL" id="KAL0057793.1"/>
    </source>
</evidence>
<feature type="transmembrane region" description="Helical" evidence="11">
    <location>
        <begin position="328"/>
        <end position="349"/>
    </location>
</feature>
<keyword evidence="7" id="KW-0449">Lipoprotein</keyword>
<protein>
    <recommendedName>
        <fullName evidence="11">Palmitoyltransferase</fullName>
        <ecNumber evidence="11">2.3.1.225</ecNumber>
    </recommendedName>
</protein>
<organism evidence="14 15">
    <name type="scientific">Marasmius tenuissimus</name>
    <dbReference type="NCBI Taxonomy" id="585030"/>
    <lineage>
        <taxon>Eukaryota</taxon>
        <taxon>Fungi</taxon>
        <taxon>Dikarya</taxon>
        <taxon>Basidiomycota</taxon>
        <taxon>Agaricomycotina</taxon>
        <taxon>Agaricomycetes</taxon>
        <taxon>Agaricomycetidae</taxon>
        <taxon>Agaricales</taxon>
        <taxon>Marasmiineae</taxon>
        <taxon>Marasmiaceae</taxon>
        <taxon>Marasmius</taxon>
    </lineage>
</organism>
<comment type="subcellular location">
    <subcellularLocation>
        <location evidence="1">Membrane</location>
        <topology evidence="1">Multi-pass membrane protein</topology>
    </subcellularLocation>
</comment>
<keyword evidence="8 11" id="KW-0012">Acyltransferase</keyword>
<dbReference type="InterPro" id="IPR039859">
    <property type="entry name" value="PFA4/ZDH16/20/ERF2-like"/>
</dbReference>
<dbReference type="Proteomes" id="UP001437256">
    <property type="component" value="Unassembled WGS sequence"/>
</dbReference>
<evidence type="ECO:0000256" key="7">
    <source>
        <dbReference type="ARBA" id="ARBA00023288"/>
    </source>
</evidence>
<reference evidence="14 15" key="1">
    <citation type="submission" date="2024-05" db="EMBL/GenBank/DDBJ databases">
        <title>A draft genome resource for the thread blight pathogen Marasmius tenuissimus strain MS-2.</title>
        <authorList>
            <person name="Yulfo-Soto G.E."/>
            <person name="Baruah I.K."/>
            <person name="Amoako-Attah I."/>
            <person name="Bukari Y."/>
            <person name="Meinhardt L.W."/>
            <person name="Bailey B.A."/>
            <person name="Cohen S.P."/>
        </authorList>
    </citation>
    <scope>NUCLEOTIDE SEQUENCE [LARGE SCALE GENOMIC DNA]</scope>
    <source>
        <strain evidence="14 15">MS-2</strain>
    </source>
</reference>
<evidence type="ECO:0000259" key="13">
    <source>
        <dbReference type="Pfam" id="PF01529"/>
    </source>
</evidence>
<feature type="domain" description="Palmitoyltransferase DHHC" evidence="13">
    <location>
        <begin position="247"/>
        <end position="367"/>
    </location>
</feature>
<evidence type="ECO:0000256" key="1">
    <source>
        <dbReference type="ARBA" id="ARBA00004141"/>
    </source>
</evidence>
<keyword evidence="2 11" id="KW-0808">Transferase</keyword>
<evidence type="ECO:0000256" key="2">
    <source>
        <dbReference type="ARBA" id="ARBA00022679"/>
    </source>
</evidence>
<comment type="domain">
    <text evidence="11">The DHHC domain is required for palmitoyltransferase activity.</text>
</comment>
<keyword evidence="3 11" id="KW-0812">Transmembrane</keyword>
<dbReference type="EC" id="2.3.1.225" evidence="11"/>
<dbReference type="PROSITE" id="PS50216">
    <property type="entry name" value="DHHC"/>
    <property type="match status" value="1"/>
</dbReference>
<feature type="transmembrane region" description="Helical" evidence="11">
    <location>
        <begin position="28"/>
        <end position="50"/>
    </location>
</feature>
<dbReference type="InterPro" id="IPR001594">
    <property type="entry name" value="Palmitoyltrfase_DHHC"/>
</dbReference>
<feature type="compositionally biased region" description="Polar residues" evidence="12">
    <location>
        <begin position="112"/>
        <end position="123"/>
    </location>
</feature>
<dbReference type="Pfam" id="PF01529">
    <property type="entry name" value="DHHC"/>
    <property type="match status" value="1"/>
</dbReference>
<evidence type="ECO:0000256" key="11">
    <source>
        <dbReference type="RuleBase" id="RU079119"/>
    </source>
</evidence>
<evidence type="ECO:0000256" key="3">
    <source>
        <dbReference type="ARBA" id="ARBA00022692"/>
    </source>
</evidence>
<sequence>MPEICRVVEEAKFNAREKRYNNPKPQPWIVLKLVVFFTVGIMGYTGYVYIGRFCLDAIRGRRNGVSKGTGIALLVIFCILYLWMLWAYLMVVITSPGYARDYVSKSPPPFMNQDQQNPATVPNGNVPPTDVEHSGQGEPNGLGPTTHTLTNHNRDSIGGPSYEDMQFSEETYPPQIEPQAGTLDALPHPNTIATAAVANGAAVVATQNGDAGGRAGKRSERIRHALQRAEAQNAYRRPPTTPQLLPEHRYCSKDLFIKPHRAHHCRACGTCVLKYDHHCPWIGQCVGARNHKFFLNFNQATSIFTAYTFGTLVGFSASNTFADGDIDVQIIVIIALAGLFFIFTVALMISHTHLLCISQTTVESMMQRTMQEREDAALARVFPLWDVSSKTKVRKEWDKEWGRIGREGNIWWLGNARKGWEDTMGSASRSAENPWGWVAWVLPLKLRKPKEWGLDYEVNPRFDKVGRWRRRDEWPEELR</sequence>
<name>A0ABR2Z912_9AGAR</name>
<keyword evidence="6" id="KW-0564">Palmitate</keyword>
<evidence type="ECO:0000256" key="8">
    <source>
        <dbReference type="ARBA" id="ARBA00023315"/>
    </source>
</evidence>
<keyword evidence="4 11" id="KW-1133">Transmembrane helix</keyword>
<evidence type="ECO:0000256" key="6">
    <source>
        <dbReference type="ARBA" id="ARBA00023139"/>
    </source>
</evidence>
<evidence type="ECO:0000256" key="5">
    <source>
        <dbReference type="ARBA" id="ARBA00023136"/>
    </source>
</evidence>